<dbReference type="GO" id="GO:0008270">
    <property type="term" value="F:zinc ion binding"/>
    <property type="evidence" value="ECO:0007669"/>
    <property type="project" value="UniProtKB-UniRule"/>
</dbReference>
<dbReference type="PANTHER" id="PTHR21497">
    <property type="entry name" value="UBIQUITIN LIGASE E3 ALPHA-RELATED"/>
    <property type="match status" value="1"/>
</dbReference>
<dbReference type="EC" id="2.3.2.27" evidence="9"/>
<dbReference type="PANTHER" id="PTHR21497:SF24">
    <property type="entry name" value="E3 UBIQUITIN-PROTEIN LIGASE UBR1"/>
    <property type="match status" value="1"/>
</dbReference>
<protein>
    <recommendedName>
        <fullName evidence="9">E3 ubiquitin-protein ligase</fullName>
        <ecNumber evidence="9">2.3.2.27</ecNumber>
    </recommendedName>
</protein>
<dbReference type="GO" id="GO:0061630">
    <property type="term" value="F:ubiquitin protein ligase activity"/>
    <property type="evidence" value="ECO:0007669"/>
    <property type="project" value="UniProtKB-UniRule"/>
</dbReference>
<comment type="caution">
    <text evidence="12">The sequence shown here is derived from an EMBL/GenBank/DDBJ whole genome shotgun (WGS) entry which is preliminary data.</text>
</comment>
<keyword evidence="4 9" id="KW-0863">Zinc-finger</keyword>
<feature type="zinc finger region" description="UBR-type" evidence="8">
    <location>
        <begin position="271"/>
        <end position="343"/>
    </location>
</feature>
<gene>
    <name evidence="12" type="ORF">BJ554DRAFT_8395</name>
</gene>
<keyword evidence="3 9" id="KW-0479">Metal-binding</keyword>
<dbReference type="FunFam" id="2.10.110.30:FF:000001">
    <property type="entry name" value="E3 ubiquitin-protein ligase UBR2 isoform 1"/>
    <property type="match status" value="1"/>
</dbReference>
<comment type="similarity">
    <text evidence="7 9">Belongs to the E3 ubiquitin-protein ligase UBR1-like family.</text>
</comment>
<feature type="non-terminal residue" evidence="12">
    <location>
        <position position="464"/>
    </location>
</feature>
<accession>A0A8H7ZUP9</accession>
<dbReference type="GO" id="GO:0071596">
    <property type="term" value="P:ubiquitin-dependent protein catabolic process via the N-end rule pathway"/>
    <property type="evidence" value="ECO:0007669"/>
    <property type="project" value="UniProtKB-UniRule"/>
</dbReference>
<organism evidence="12 13">
    <name type="scientific">Olpidium bornovanus</name>
    <dbReference type="NCBI Taxonomy" id="278681"/>
    <lineage>
        <taxon>Eukaryota</taxon>
        <taxon>Fungi</taxon>
        <taxon>Fungi incertae sedis</taxon>
        <taxon>Olpidiomycota</taxon>
        <taxon>Olpidiomycotina</taxon>
        <taxon>Olpidiomycetes</taxon>
        <taxon>Olpidiales</taxon>
        <taxon>Olpidiaceae</taxon>
        <taxon>Olpidium</taxon>
    </lineage>
</organism>
<evidence type="ECO:0000313" key="12">
    <source>
        <dbReference type="EMBL" id="KAG5459655.1"/>
    </source>
</evidence>
<dbReference type="CDD" id="cd19673">
    <property type="entry name" value="UBR-box_UBR3"/>
    <property type="match status" value="1"/>
</dbReference>
<feature type="region of interest" description="Disordered" evidence="10">
    <location>
        <begin position="35"/>
        <end position="82"/>
    </location>
</feature>
<dbReference type="InterPro" id="IPR039164">
    <property type="entry name" value="UBR1-like"/>
</dbReference>
<evidence type="ECO:0000256" key="7">
    <source>
        <dbReference type="ARBA" id="ARBA00046341"/>
    </source>
</evidence>
<dbReference type="GO" id="GO:0005737">
    <property type="term" value="C:cytoplasm"/>
    <property type="evidence" value="ECO:0007669"/>
    <property type="project" value="TreeGrafter"/>
</dbReference>
<evidence type="ECO:0000256" key="8">
    <source>
        <dbReference type="PROSITE-ProRule" id="PRU00508"/>
    </source>
</evidence>
<dbReference type="GO" id="GO:0016567">
    <property type="term" value="P:protein ubiquitination"/>
    <property type="evidence" value="ECO:0007669"/>
    <property type="project" value="UniProtKB-UniRule"/>
</dbReference>
<dbReference type="GO" id="GO:0000151">
    <property type="term" value="C:ubiquitin ligase complex"/>
    <property type="evidence" value="ECO:0007669"/>
    <property type="project" value="TreeGrafter"/>
</dbReference>
<comment type="function">
    <text evidence="9">Ubiquitin ligase protein which is a component of the N-end rule pathway. Recognizes and binds to proteins bearing specific N-terminal residues that are destabilizing according to the N-end rule, leading to their ubiquitination and subsequent degradation.</text>
</comment>
<evidence type="ECO:0000259" key="11">
    <source>
        <dbReference type="PROSITE" id="PS51157"/>
    </source>
</evidence>
<dbReference type="EMBL" id="JAEFCI010006483">
    <property type="protein sequence ID" value="KAG5459655.1"/>
    <property type="molecule type" value="Genomic_DNA"/>
</dbReference>
<reference evidence="12 13" key="1">
    <citation type="journal article" name="Sci. Rep.">
        <title>Genome-scale phylogenetic analyses confirm Olpidium as the closest living zoosporic fungus to the non-flagellated, terrestrial fungi.</title>
        <authorList>
            <person name="Chang Y."/>
            <person name="Rochon D."/>
            <person name="Sekimoto S."/>
            <person name="Wang Y."/>
            <person name="Chovatia M."/>
            <person name="Sandor L."/>
            <person name="Salamov A."/>
            <person name="Grigoriev I.V."/>
            <person name="Stajich J.E."/>
            <person name="Spatafora J.W."/>
        </authorList>
    </citation>
    <scope>NUCLEOTIDE SEQUENCE [LARGE SCALE GENOMIC DNA]</scope>
    <source>
        <strain evidence="12">S191</strain>
    </source>
</reference>
<sequence>MAPPTPPLGDLRLHEESDEDDRQELQAVLGEVDTESQAAVAVGSQDHNQSADAESEQLAQRRAEERGSNDPLTNQQQQLRSRRSVLNGAALQVNDHDEMSVDWSTGPLSISDLDIPAAADEEANTERGEDFADAGVVSSAALVGSESTPKLAAGDRADVLSYSSAWKDTLTDEVDDLTPPLSVFLRTLHALRSPASPTNDCLSGTSSRRPRYTYHEEVSRLVASRLTKELCNNNRAFVRFIFPEFLQPERTNAVHALKLSEMENIEAHGGAVCCRVFRTGEGVYRCRDCALDETVVMCSKCYLASNHEGHDVLFSINAVAGGCCDCGDPEAWKIPLNCPYHTGRKRDLSTGESAGRSYVNLPAKVVDHWRNTLRYILEYVLETLAHSSTFRGGTAVSVEGIVERSQRLTREYGEEGEPVDFVLVLWNDESHTFSEVIDRIFSATGQSYTECNAVAHEVDRLVRD</sequence>
<keyword evidence="2 9" id="KW-0808">Transferase</keyword>
<evidence type="ECO:0000256" key="1">
    <source>
        <dbReference type="ARBA" id="ARBA00000900"/>
    </source>
</evidence>
<feature type="compositionally biased region" description="Basic and acidic residues" evidence="10">
    <location>
        <begin position="59"/>
        <end position="68"/>
    </location>
</feature>
<evidence type="ECO:0000256" key="2">
    <source>
        <dbReference type="ARBA" id="ARBA00022679"/>
    </source>
</evidence>
<keyword evidence="6 9" id="KW-0862">Zinc</keyword>
<evidence type="ECO:0000313" key="13">
    <source>
        <dbReference type="Proteomes" id="UP000673691"/>
    </source>
</evidence>
<feature type="region of interest" description="Disordered" evidence="10">
    <location>
        <begin position="1"/>
        <end position="22"/>
    </location>
</feature>
<proteinExistence type="inferred from homology"/>
<evidence type="ECO:0000256" key="3">
    <source>
        <dbReference type="ARBA" id="ARBA00022723"/>
    </source>
</evidence>
<dbReference type="PROSITE" id="PS51157">
    <property type="entry name" value="ZF_UBR"/>
    <property type="match status" value="1"/>
</dbReference>
<evidence type="ECO:0000256" key="6">
    <source>
        <dbReference type="ARBA" id="ARBA00022833"/>
    </source>
</evidence>
<evidence type="ECO:0000256" key="10">
    <source>
        <dbReference type="SAM" id="MobiDB-lite"/>
    </source>
</evidence>
<dbReference type="Pfam" id="PF02207">
    <property type="entry name" value="zf-UBR"/>
    <property type="match status" value="1"/>
</dbReference>
<keyword evidence="5 9" id="KW-0833">Ubl conjugation pathway</keyword>
<dbReference type="AlphaFoldDB" id="A0A8H7ZUP9"/>
<keyword evidence="13" id="KW-1185">Reference proteome</keyword>
<dbReference type="Gene3D" id="2.10.110.30">
    <property type="match status" value="1"/>
</dbReference>
<evidence type="ECO:0000256" key="4">
    <source>
        <dbReference type="ARBA" id="ARBA00022771"/>
    </source>
</evidence>
<evidence type="ECO:0000256" key="5">
    <source>
        <dbReference type="ARBA" id="ARBA00022786"/>
    </source>
</evidence>
<feature type="domain" description="UBR-type" evidence="11">
    <location>
        <begin position="271"/>
        <end position="343"/>
    </location>
</feature>
<name>A0A8H7ZUP9_9FUNG</name>
<dbReference type="UniPathway" id="UPA00143"/>
<dbReference type="SMART" id="SM00396">
    <property type="entry name" value="ZnF_UBR1"/>
    <property type="match status" value="1"/>
</dbReference>
<comment type="pathway">
    <text evidence="9">Protein modification; protein ubiquitination.</text>
</comment>
<evidence type="ECO:0000256" key="9">
    <source>
        <dbReference type="RuleBase" id="RU366018"/>
    </source>
</evidence>
<dbReference type="OrthoDB" id="26387at2759"/>
<comment type="catalytic activity">
    <reaction evidence="1 9">
        <text>S-ubiquitinyl-[E2 ubiquitin-conjugating enzyme]-L-cysteine + [acceptor protein]-L-lysine = [E2 ubiquitin-conjugating enzyme]-L-cysteine + N(6)-ubiquitinyl-[acceptor protein]-L-lysine.</text>
        <dbReference type="EC" id="2.3.2.27"/>
    </reaction>
</comment>
<dbReference type="InterPro" id="IPR003126">
    <property type="entry name" value="Znf_UBR"/>
</dbReference>
<dbReference type="Proteomes" id="UP000673691">
    <property type="component" value="Unassembled WGS sequence"/>
</dbReference>